<dbReference type="InterPro" id="IPR018490">
    <property type="entry name" value="cNMP-bd_dom_sf"/>
</dbReference>
<evidence type="ECO:0000313" key="6">
    <source>
        <dbReference type="EMBL" id="SFU36496.1"/>
    </source>
</evidence>
<dbReference type="GO" id="GO:0016301">
    <property type="term" value="F:kinase activity"/>
    <property type="evidence" value="ECO:0007669"/>
    <property type="project" value="UniProtKB-KW"/>
</dbReference>
<protein>
    <submittedName>
        <fullName evidence="6">cAMP-binding domain of CRP or a regulatory subunit of cAMP-dependent protein kinases</fullName>
    </submittedName>
</protein>
<dbReference type="PROSITE" id="PS51063">
    <property type="entry name" value="HTH_CRP_2"/>
    <property type="match status" value="1"/>
</dbReference>
<dbReference type="Pfam" id="PF00027">
    <property type="entry name" value="cNMP_binding"/>
    <property type="match status" value="1"/>
</dbReference>
<dbReference type="InterPro" id="IPR036390">
    <property type="entry name" value="WH_DNA-bd_sf"/>
</dbReference>
<keyword evidence="6" id="KW-0418">Kinase</keyword>
<keyword evidence="1" id="KW-0805">Transcription regulation</keyword>
<dbReference type="OrthoDB" id="9126850at2"/>
<dbReference type="PROSITE" id="PS50042">
    <property type="entry name" value="CNMP_BINDING_3"/>
    <property type="match status" value="1"/>
</dbReference>
<dbReference type="InterPro" id="IPR036388">
    <property type="entry name" value="WH-like_DNA-bd_sf"/>
</dbReference>
<evidence type="ECO:0000256" key="1">
    <source>
        <dbReference type="ARBA" id="ARBA00023015"/>
    </source>
</evidence>
<organism evidence="6 7">
    <name type="scientific">Halomonas korlensis</name>
    <dbReference type="NCBI Taxonomy" id="463301"/>
    <lineage>
        <taxon>Bacteria</taxon>
        <taxon>Pseudomonadati</taxon>
        <taxon>Pseudomonadota</taxon>
        <taxon>Gammaproteobacteria</taxon>
        <taxon>Oceanospirillales</taxon>
        <taxon>Halomonadaceae</taxon>
        <taxon>Halomonas</taxon>
    </lineage>
</organism>
<dbReference type="STRING" id="463301.SAMN04487955_101546"/>
<dbReference type="Gene3D" id="2.60.120.10">
    <property type="entry name" value="Jelly Rolls"/>
    <property type="match status" value="1"/>
</dbReference>
<dbReference type="InterPro" id="IPR000595">
    <property type="entry name" value="cNMP-bd_dom"/>
</dbReference>
<dbReference type="Proteomes" id="UP000198693">
    <property type="component" value="Unassembled WGS sequence"/>
</dbReference>
<dbReference type="Gene3D" id="1.10.10.10">
    <property type="entry name" value="Winged helix-like DNA-binding domain superfamily/Winged helix DNA-binding domain"/>
    <property type="match status" value="1"/>
</dbReference>
<evidence type="ECO:0000256" key="2">
    <source>
        <dbReference type="ARBA" id="ARBA00023125"/>
    </source>
</evidence>
<evidence type="ECO:0000313" key="7">
    <source>
        <dbReference type="Proteomes" id="UP000198693"/>
    </source>
</evidence>
<keyword evidence="6" id="KW-0808">Transferase</keyword>
<accession>A0A1I7FKC2</accession>
<keyword evidence="7" id="KW-1185">Reference proteome</keyword>
<dbReference type="RefSeq" id="WP_089792620.1">
    <property type="nucleotide sequence ID" value="NZ_FPBP01000001.1"/>
</dbReference>
<feature type="domain" description="Cyclic nucleotide-binding" evidence="4">
    <location>
        <begin position="11"/>
        <end position="78"/>
    </location>
</feature>
<evidence type="ECO:0000259" key="5">
    <source>
        <dbReference type="PROSITE" id="PS51063"/>
    </source>
</evidence>
<evidence type="ECO:0000256" key="3">
    <source>
        <dbReference type="ARBA" id="ARBA00023163"/>
    </source>
</evidence>
<dbReference type="SUPFAM" id="SSF51206">
    <property type="entry name" value="cAMP-binding domain-like"/>
    <property type="match status" value="1"/>
</dbReference>
<dbReference type="EMBL" id="FPBP01000001">
    <property type="protein sequence ID" value="SFU36496.1"/>
    <property type="molecule type" value="Genomic_DNA"/>
</dbReference>
<dbReference type="InterPro" id="IPR012318">
    <property type="entry name" value="HTH_CRP"/>
</dbReference>
<keyword evidence="3" id="KW-0804">Transcription</keyword>
<proteinExistence type="predicted"/>
<name>A0A1I7FKC2_9GAMM</name>
<keyword evidence="2" id="KW-0238">DNA-binding</keyword>
<dbReference type="InterPro" id="IPR014710">
    <property type="entry name" value="RmlC-like_jellyroll"/>
</dbReference>
<reference evidence="7" key="1">
    <citation type="submission" date="2016-10" db="EMBL/GenBank/DDBJ databases">
        <authorList>
            <person name="Varghese N."/>
            <person name="Submissions S."/>
        </authorList>
    </citation>
    <scope>NUCLEOTIDE SEQUENCE [LARGE SCALE GENOMIC DNA]</scope>
    <source>
        <strain evidence="7">CGMCC 1.6981</strain>
    </source>
</reference>
<dbReference type="SMART" id="SM00419">
    <property type="entry name" value="HTH_CRP"/>
    <property type="match status" value="1"/>
</dbReference>
<dbReference type="Pfam" id="PF13545">
    <property type="entry name" value="HTH_Crp_2"/>
    <property type="match status" value="1"/>
</dbReference>
<feature type="domain" description="HTH crp-type" evidence="5">
    <location>
        <begin position="145"/>
        <end position="219"/>
    </location>
</feature>
<dbReference type="GO" id="GO:0003677">
    <property type="term" value="F:DNA binding"/>
    <property type="evidence" value="ECO:0007669"/>
    <property type="project" value="UniProtKB-KW"/>
</dbReference>
<sequence>MTTPLINKLGRFMELTSEEERILEGAVRRRATIKKGVDIISEGQKPDEVRLIAEGWACRYKRLENGEQHIMAYLIPGDICDLYTSILDQMDHSIRSLTPLKVIIFSPDEPSNLMEHNLRLARALIWSSLVDEAILREWLVNAGTRTADKRLAHLFCELLLRSRAAGLTQDNSFELPLTQAELGESMGITHVHINRVLRKLHRGNLIYLENKRMFILDWERLKEYTQFNPNYLHYQLDPSKVPPT</sequence>
<dbReference type="AlphaFoldDB" id="A0A1I7FKC2"/>
<dbReference type="SUPFAM" id="SSF46785">
    <property type="entry name" value="Winged helix' DNA-binding domain"/>
    <property type="match status" value="1"/>
</dbReference>
<dbReference type="CDD" id="cd00038">
    <property type="entry name" value="CAP_ED"/>
    <property type="match status" value="1"/>
</dbReference>
<gene>
    <name evidence="6" type="ORF">SAMN04487955_101546</name>
</gene>
<dbReference type="GO" id="GO:0006355">
    <property type="term" value="P:regulation of DNA-templated transcription"/>
    <property type="evidence" value="ECO:0007669"/>
    <property type="project" value="InterPro"/>
</dbReference>
<evidence type="ECO:0000259" key="4">
    <source>
        <dbReference type="PROSITE" id="PS50042"/>
    </source>
</evidence>